<protein>
    <recommendedName>
        <fullName evidence="4">PAXX non-homologous end joining factor</fullName>
    </recommendedName>
</protein>
<proteinExistence type="predicted"/>
<dbReference type="AlphaFoldDB" id="A0A9Q0XAW0"/>
<feature type="region of interest" description="Disordered" evidence="1">
    <location>
        <begin position="171"/>
        <end position="212"/>
    </location>
</feature>
<dbReference type="GO" id="GO:0035861">
    <property type="term" value="C:site of double-strand break"/>
    <property type="evidence" value="ECO:0007669"/>
    <property type="project" value="TreeGrafter"/>
</dbReference>
<dbReference type="GO" id="GO:0070419">
    <property type="term" value="C:nonhomologous end joining complex"/>
    <property type="evidence" value="ECO:0007669"/>
    <property type="project" value="TreeGrafter"/>
</dbReference>
<keyword evidence="3" id="KW-1185">Reference proteome</keyword>
<evidence type="ECO:0000313" key="3">
    <source>
        <dbReference type="Proteomes" id="UP001142489"/>
    </source>
</evidence>
<accession>A0A9Q0XAW0</accession>
<gene>
    <name evidence="2" type="ORF">JRQ81_008609</name>
</gene>
<dbReference type="PANTHER" id="PTHR28586">
    <property type="entry name" value="PROTEIN PAXX"/>
    <property type="match status" value="1"/>
</dbReference>
<evidence type="ECO:0008006" key="4">
    <source>
        <dbReference type="Google" id="ProtNLM"/>
    </source>
</evidence>
<dbReference type="EMBL" id="JAPFRF010000018">
    <property type="protein sequence ID" value="KAJ7308102.1"/>
    <property type="molecule type" value="Genomic_DNA"/>
</dbReference>
<dbReference type="Proteomes" id="UP001142489">
    <property type="component" value="Unassembled WGS sequence"/>
</dbReference>
<dbReference type="Pfam" id="PF15384">
    <property type="entry name" value="PAXX"/>
    <property type="match status" value="1"/>
</dbReference>
<dbReference type="PANTHER" id="PTHR28586:SF1">
    <property type="entry name" value="PROTEIN PAXX"/>
    <property type="match status" value="1"/>
</dbReference>
<dbReference type="OrthoDB" id="5969703at2759"/>
<evidence type="ECO:0000313" key="2">
    <source>
        <dbReference type="EMBL" id="KAJ7308102.1"/>
    </source>
</evidence>
<dbReference type="GO" id="GO:0060090">
    <property type="term" value="F:molecular adaptor activity"/>
    <property type="evidence" value="ECO:0007669"/>
    <property type="project" value="TreeGrafter"/>
</dbReference>
<sequence length="212" mass="23116">MDGGAPLFSFPGPLRVLSHEGQRYLCFCNGDSATTVPLRLHVTDVCEFWTCDISPEQLDGVFSENGQDPSDDSASKLREILSHQTPTLTFQGADATVQFQNGRERLTFNLPKQPPSEAKKQLQDLMFGLVERLQTLERSYKDSAGAVSLKTLGSPEKRTLGSQILFAPGISPTKSRGCAGQTATKKRQPGESLINPGFKSKKIPTGVDFDDP</sequence>
<reference evidence="2" key="1">
    <citation type="journal article" date="2023" name="DNA Res.">
        <title>Chromosome-level genome assembly of Phrynocephalus forsythii using third-generation DNA sequencing and Hi-C analysis.</title>
        <authorList>
            <person name="Qi Y."/>
            <person name="Zhao W."/>
            <person name="Zhao Y."/>
            <person name="Niu C."/>
            <person name="Cao S."/>
            <person name="Zhang Y."/>
        </authorList>
    </citation>
    <scope>NUCLEOTIDE SEQUENCE</scope>
    <source>
        <tissue evidence="2">Muscle</tissue>
    </source>
</reference>
<dbReference type="InterPro" id="IPR027873">
    <property type="entry name" value="PAXX"/>
</dbReference>
<name>A0A9Q0XAW0_9SAUR</name>
<dbReference type="GO" id="GO:0006303">
    <property type="term" value="P:double-strand break repair via nonhomologous end joining"/>
    <property type="evidence" value="ECO:0007669"/>
    <property type="project" value="InterPro"/>
</dbReference>
<dbReference type="GO" id="GO:0005634">
    <property type="term" value="C:nucleus"/>
    <property type="evidence" value="ECO:0007669"/>
    <property type="project" value="TreeGrafter"/>
</dbReference>
<evidence type="ECO:0000256" key="1">
    <source>
        <dbReference type="SAM" id="MobiDB-lite"/>
    </source>
</evidence>
<organism evidence="2 3">
    <name type="scientific">Phrynocephalus forsythii</name>
    <dbReference type="NCBI Taxonomy" id="171643"/>
    <lineage>
        <taxon>Eukaryota</taxon>
        <taxon>Metazoa</taxon>
        <taxon>Chordata</taxon>
        <taxon>Craniata</taxon>
        <taxon>Vertebrata</taxon>
        <taxon>Euteleostomi</taxon>
        <taxon>Lepidosauria</taxon>
        <taxon>Squamata</taxon>
        <taxon>Bifurcata</taxon>
        <taxon>Unidentata</taxon>
        <taxon>Episquamata</taxon>
        <taxon>Toxicofera</taxon>
        <taxon>Iguania</taxon>
        <taxon>Acrodonta</taxon>
        <taxon>Agamidae</taxon>
        <taxon>Agaminae</taxon>
        <taxon>Phrynocephalus</taxon>
    </lineage>
</organism>
<comment type="caution">
    <text evidence="2">The sequence shown here is derived from an EMBL/GenBank/DDBJ whole genome shotgun (WGS) entry which is preliminary data.</text>
</comment>